<organism evidence="1 2">
    <name type="scientific">Vigna mungo</name>
    <name type="common">Black gram</name>
    <name type="synonym">Phaseolus mungo</name>
    <dbReference type="NCBI Taxonomy" id="3915"/>
    <lineage>
        <taxon>Eukaryota</taxon>
        <taxon>Viridiplantae</taxon>
        <taxon>Streptophyta</taxon>
        <taxon>Embryophyta</taxon>
        <taxon>Tracheophyta</taxon>
        <taxon>Spermatophyta</taxon>
        <taxon>Magnoliopsida</taxon>
        <taxon>eudicotyledons</taxon>
        <taxon>Gunneridae</taxon>
        <taxon>Pentapetalae</taxon>
        <taxon>rosids</taxon>
        <taxon>fabids</taxon>
        <taxon>Fabales</taxon>
        <taxon>Fabaceae</taxon>
        <taxon>Papilionoideae</taxon>
        <taxon>50 kb inversion clade</taxon>
        <taxon>NPAAA clade</taxon>
        <taxon>indigoferoid/millettioid clade</taxon>
        <taxon>Phaseoleae</taxon>
        <taxon>Vigna</taxon>
    </lineage>
</organism>
<dbReference type="AlphaFoldDB" id="A0AAQ3NJI6"/>
<dbReference type="EMBL" id="CP144696">
    <property type="protein sequence ID" value="WVZ10003.1"/>
    <property type="molecule type" value="Genomic_DNA"/>
</dbReference>
<name>A0AAQ3NJI6_VIGMU</name>
<gene>
    <name evidence="1" type="ORF">V8G54_014533</name>
</gene>
<sequence>MSSHPNVSTISLKSSAFLTSKPLRRTALFLIIICSNQSLLFSRAKSKDFKSLLVGEGGSSTKGMVSPSTTFSPSHFPTFKSLQQNSIFMPPTILIANSFMQSLLPFVVLPSKGLSIYIIQ</sequence>
<accession>A0AAQ3NJI6</accession>
<evidence type="ECO:0000313" key="1">
    <source>
        <dbReference type="EMBL" id="WVZ10003.1"/>
    </source>
</evidence>
<keyword evidence="2" id="KW-1185">Reference proteome</keyword>
<evidence type="ECO:0000313" key="2">
    <source>
        <dbReference type="Proteomes" id="UP001374535"/>
    </source>
</evidence>
<dbReference type="Proteomes" id="UP001374535">
    <property type="component" value="Chromosome 5"/>
</dbReference>
<proteinExistence type="predicted"/>
<reference evidence="1 2" key="1">
    <citation type="journal article" date="2023" name="Life. Sci Alliance">
        <title>Evolutionary insights into 3D genome organization and epigenetic landscape of Vigna mungo.</title>
        <authorList>
            <person name="Junaid A."/>
            <person name="Singh B."/>
            <person name="Bhatia S."/>
        </authorList>
    </citation>
    <scope>NUCLEOTIDE SEQUENCE [LARGE SCALE GENOMIC DNA]</scope>
    <source>
        <strain evidence="1">Urdbean</strain>
    </source>
</reference>
<protein>
    <submittedName>
        <fullName evidence="1">Uncharacterized protein</fullName>
    </submittedName>
</protein>